<proteinExistence type="predicted"/>
<keyword evidence="2" id="KW-1185">Reference proteome</keyword>
<protein>
    <submittedName>
        <fullName evidence="1">Related to cytosine deaminase</fullName>
    </submittedName>
</protein>
<dbReference type="InterPro" id="IPR052349">
    <property type="entry name" value="Metallo-hydrolase_Enzymes"/>
</dbReference>
<dbReference type="GO" id="GO:0016814">
    <property type="term" value="F:hydrolase activity, acting on carbon-nitrogen (but not peptide) bonds, in cyclic amidines"/>
    <property type="evidence" value="ECO:0007669"/>
    <property type="project" value="TreeGrafter"/>
</dbReference>
<accession>A0A1E1LAA3</accession>
<dbReference type="OrthoDB" id="10266980at2759"/>
<evidence type="ECO:0000313" key="1">
    <source>
        <dbReference type="EMBL" id="CZT07478.1"/>
    </source>
</evidence>
<evidence type="ECO:0000313" key="2">
    <source>
        <dbReference type="Proteomes" id="UP000178912"/>
    </source>
</evidence>
<dbReference type="PANTHER" id="PTHR32027:SF0">
    <property type="entry name" value="CYTOSINE DEAMINASE"/>
    <property type="match status" value="1"/>
</dbReference>
<dbReference type="Proteomes" id="UP000178912">
    <property type="component" value="Unassembled WGS sequence"/>
</dbReference>
<name>A0A1E1LAA3_9HELO</name>
<reference evidence="2" key="1">
    <citation type="submission" date="2016-03" db="EMBL/GenBank/DDBJ databases">
        <authorList>
            <person name="Guldener U."/>
        </authorList>
    </citation>
    <scope>NUCLEOTIDE SEQUENCE [LARGE SCALE GENOMIC DNA]</scope>
    <source>
        <strain evidence="2">04CH-RAC-A.6.1</strain>
    </source>
</reference>
<sequence length="469" mass="51656">MSKPITNGANGVGSAGPELSFKGVYIAGKPENTRWDISCKKGLIDSLDEHVPDPSTSSESKNGVQFLCPSLCHPHIHIDKCFLLSHPKYADLKIETGDFAEALKLTSEAKSRFEHEDLMERGRALIEESINFGVTHLRAFVEVDLTVKYLCLEAGLALKKEFKQRCHIQICVFAQDPIVSYRDKGKAMKKLLDVAVNRPGVAAFGSAPYVEQDGDRAKQLQNIEFAISTAIRYRVHLDFHIDYNLDPNTPSMIGDALALLHKLKWPSDWNHHLHRSVVFGHCTRLTLFSDKEWLELQEKTRGLPVAFVGLPTSDLFMMGRPAKDDAGGQRVRGTLQVLDIIEKYGLNAAIGINNVGNAFTPQGSCDPLSLASLGVGVYQAATNRQTDLLLQCVSNRAKLAMGIDLPISCEIDIDVGDPADFVVFGNDTASGSGAFRSRRTIQDLVNDPTQDRTTVLGGTVVSRQRRRQS</sequence>
<dbReference type="PANTHER" id="PTHR32027">
    <property type="entry name" value="CYTOSINE DEAMINASE"/>
    <property type="match status" value="1"/>
</dbReference>
<dbReference type="Gene3D" id="3.20.20.140">
    <property type="entry name" value="Metal-dependent hydrolases"/>
    <property type="match status" value="1"/>
</dbReference>
<dbReference type="InterPro" id="IPR032466">
    <property type="entry name" value="Metal_Hydrolase"/>
</dbReference>
<organism evidence="1 2">
    <name type="scientific">Rhynchosporium agropyri</name>
    <dbReference type="NCBI Taxonomy" id="914238"/>
    <lineage>
        <taxon>Eukaryota</taxon>
        <taxon>Fungi</taxon>
        <taxon>Dikarya</taxon>
        <taxon>Ascomycota</taxon>
        <taxon>Pezizomycotina</taxon>
        <taxon>Leotiomycetes</taxon>
        <taxon>Helotiales</taxon>
        <taxon>Ploettnerulaceae</taxon>
        <taxon>Rhynchosporium</taxon>
    </lineage>
</organism>
<gene>
    <name evidence="1" type="ORF">RAG0_12909</name>
</gene>
<dbReference type="EMBL" id="FJUX01000096">
    <property type="protein sequence ID" value="CZT07478.1"/>
    <property type="molecule type" value="Genomic_DNA"/>
</dbReference>
<dbReference type="AlphaFoldDB" id="A0A1E1LAA3"/>
<dbReference type="SUPFAM" id="SSF51556">
    <property type="entry name" value="Metallo-dependent hydrolases"/>
    <property type="match status" value="1"/>
</dbReference>